<sequence>MEKNFFVISRKISISITEIFVLDLVPVSIKIVFKPLLYYFFISPHFYTKFFRPNNLIKFLTNCNFLFKEKDRKWGRYRCSTTNYSL</sequence>
<evidence type="ECO:0000313" key="2">
    <source>
        <dbReference type="Proteomes" id="UP001497535"/>
    </source>
</evidence>
<protein>
    <submittedName>
        <fullName evidence="1">Uncharacterized protein</fullName>
    </submittedName>
</protein>
<organism evidence="1 2">
    <name type="scientific">Meloidogyne enterolobii</name>
    <name type="common">Root-knot nematode worm</name>
    <name type="synonym">Meloidogyne mayaguensis</name>
    <dbReference type="NCBI Taxonomy" id="390850"/>
    <lineage>
        <taxon>Eukaryota</taxon>
        <taxon>Metazoa</taxon>
        <taxon>Ecdysozoa</taxon>
        <taxon>Nematoda</taxon>
        <taxon>Chromadorea</taxon>
        <taxon>Rhabditida</taxon>
        <taxon>Tylenchina</taxon>
        <taxon>Tylenchomorpha</taxon>
        <taxon>Tylenchoidea</taxon>
        <taxon>Meloidogynidae</taxon>
        <taxon>Meloidogyninae</taxon>
        <taxon>Meloidogyne</taxon>
    </lineage>
</organism>
<evidence type="ECO:0000313" key="1">
    <source>
        <dbReference type="EMBL" id="CAK5019288.1"/>
    </source>
</evidence>
<proteinExistence type="predicted"/>
<dbReference type="EMBL" id="CAVMJV010000003">
    <property type="protein sequence ID" value="CAK5019288.1"/>
    <property type="molecule type" value="Genomic_DNA"/>
</dbReference>
<accession>A0ACB0XVE1</accession>
<comment type="caution">
    <text evidence="1">The sequence shown here is derived from an EMBL/GenBank/DDBJ whole genome shotgun (WGS) entry which is preliminary data.</text>
</comment>
<reference evidence="1" key="1">
    <citation type="submission" date="2023-11" db="EMBL/GenBank/DDBJ databases">
        <authorList>
            <person name="Poullet M."/>
        </authorList>
    </citation>
    <scope>NUCLEOTIDE SEQUENCE</scope>
    <source>
        <strain evidence="1">E1834</strain>
    </source>
</reference>
<gene>
    <name evidence="1" type="ORF">MENTE1834_LOCUS4099</name>
</gene>
<dbReference type="Proteomes" id="UP001497535">
    <property type="component" value="Unassembled WGS sequence"/>
</dbReference>
<keyword evidence="2" id="KW-1185">Reference proteome</keyword>
<name>A0ACB0XVE1_MELEN</name>